<dbReference type="GO" id="GO:0005886">
    <property type="term" value="C:plasma membrane"/>
    <property type="evidence" value="ECO:0007669"/>
    <property type="project" value="UniProtKB-SubCell"/>
</dbReference>
<gene>
    <name evidence="8" type="ORF">LHGZ1_0114</name>
</gene>
<evidence type="ECO:0000256" key="5">
    <source>
        <dbReference type="ARBA" id="ARBA00022989"/>
    </source>
</evidence>
<evidence type="ECO:0000313" key="9">
    <source>
        <dbReference type="Proteomes" id="UP000197424"/>
    </source>
</evidence>
<dbReference type="AlphaFoldDB" id="A0A248LEN4"/>
<dbReference type="EMBL" id="CP022115">
    <property type="protein sequence ID" value="ASJ22945.1"/>
    <property type="molecule type" value="Genomic_DNA"/>
</dbReference>
<protein>
    <recommendedName>
        <fullName evidence="10">DoxX family protein</fullName>
    </recommendedName>
</protein>
<keyword evidence="3" id="KW-1003">Cell membrane</keyword>
<dbReference type="InterPro" id="IPR051907">
    <property type="entry name" value="DoxX-like_oxidoreductase"/>
</dbReference>
<dbReference type="Pfam" id="PF07681">
    <property type="entry name" value="DoxX"/>
    <property type="match status" value="1"/>
</dbReference>
<organism evidence="8 9">
    <name type="scientific">Laribacter hongkongensis</name>
    <dbReference type="NCBI Taxonomy" id="168471"/>
    <lineage>
        <taxon>Bacteria</taxon>
        <taxon>Pseudomonadati</taxon>
        <taxon>Pseudomonadota</taxon>
        <taxon>Betaproteobacteria</taxon>
        <taxon>Neisseriales</taxon>
        <taxon>Aquaspirillaceae</taxon>
        <taxon>Laribacter</taxon>
    </lineage>
</organism>
<dbReference type="PANTHER" id="PTHR33452">
    <property type="entry name" value="OXIDOREDUCTASE CATD-RELATED"/>
    <property type="match status" value="1"/>
</dbReference>
<dbReference type="RefSeq" id="WP_088859826.1">
    <property type="nucleotide sequence ID" value="NZ_CP022115.1"/>
</dbReference>
<dbReference type="Proteomes" id="UP000197424">
    <property type="component" value="Chromosome"/>
</dbReference>
<dbReference type="OrthoDB" id="9792760at2"/>
<feature type="transmembrane region" description="Helical" evidence="7">
    <location>
        <begin position="43"/>
        <end position="61"/>
    </location>
</feature>
<dbReference type="PANTHER" id="PTHR33452:SF1">
    <property type="entry name" value="INNER MEMBRANE PROTEIN YPHA-RELATED"/>
    <property type="match status" value="1"/>
</dbReference>
<keyword evidence="5 7" id="KW-1133">Transmembrane helix</keyword>
<sequence length="130" mass="14059">MASLANLLGRILLAQLFMQAGLNKIFSYDSTIAYMATQHVSAMLLPLVIALETGGALALLLGWHVRLFAFLLAGFSLLAALVFHHDWSQTSEYLLFISDVAVAGGLLVLAQAGTPGLSLDARRQRRASRF</sequence>
<comment type="similarity">
    <text evidence="2">Belongs to the DoxX family.</text>
</comment>
<evidence type="ECO:0000256" key="4">
    <source>
        <dbReference type="ARBA" id="ARBA00022692"/>
    </source>
</evidence>
<feature type="transmembrane region" description="Helical" evidence="7">
    <location>
        <begin position="68"/>
        <end position="87"/>
    </location>
</feature>
<evidence type="ECO:0000256" key="6">
    <source>
        <dbReference type="ARBA" id="ARBA00023136"/>
    </source>
</evidence>
<evidence type="ECO:0000256" key="3">
    <source>
        <dbReference type="ARBA" id="ARBA00022475"/>
    </source>
</evidence>
<evidence type="ECO:0000313" key="8">
    <source>
        <dbReference type="EMBL" id="ASJ22945.1"/>
    </source>
</evidence>
<evidence type="ECO:0000256" key="2">
    <source>
        <dbReference type="ARBA" id="ARBA00006679"/>
    </source>
</evidence>
<evidence type="ECO:0008006" key="10">
    <source>
        <dbReference type="Google" id="ProtNLM"/>
    </source>
</evidence>
<proteinExistence type="inferred from homology"/>
<comment type="subcellular location">
    <subcellularLocation>
        <location evidence="1">Cell membrane</location>
        <topology evidence="1">Multi-pass membrane protein</topology>
    </subcellularLocation>
</comment>
<accession>A0A248LEN4</accession>
<evidence type="ECO:0000256" key="7">
    <source>
        <dbReference type="SAM" id="Phobius"/>
    </source>
</evidence>
<keyword evidence="6 7" id="KW-0472">Membrane</keyword>
<keyword evidence="4 7" id="KW-0812">Transmembrane</keyword>
<name>A0A248LEN4_9NEIS</name>
<dbReference type="InterPro" id="IPR032808">
    <property type="entry name" value="DoxX"/>
</dbReference>
<feature type="transmembrane region" description="Helical" evidence="7">
    <location>
        <begin position="93"/>
        <end position="119"/>
    </location>
</feature>
<reference evidence="9" key="1">
    <citation type="submission" date="2017-06" db="EMBL/GenBank/DDBJ databases">
        <title>Whole genome sequence of Laribacter hongkongensis LHGZ1.</title>
        <authorList>
            <person name="Chen D."/>
            <person name="Wu H."/>
            <person name="Chen J."/>
        </authorList>
    </citation>
    <scope>NUCLEOTIDE SEQUENCE [LARGE SCALE GENOMIC DNA]</scope>
    <source>
        <strain evidence="9">LHGZ1</strain>
    </source>
</reference>
<evidence type="ECO:0000256" key="1">
    <source>
        <dbReference type="ARBA" id="ARBA00004651"/>
    </source>
</evidence>